<sequence length="134" mass="13629">MKAVFLGIVAAIGFFALAESLTCNSCSVGLIGFCLNPSSVTCSTNTSSCTTSKASFPSITAFSGFSSQGCLESSQCNGTTSGTLLGATYTISRTCCSTDKCNPLVLSGASYVHVSLTAVLSVALLACIWGQSVY</sequence>
<reference evidence="3 4" key="1">
    <citation type="submission" date="2021-06" db="EMBL/GenBank/DDBJ databases">
        <title>Chromosome-level genome assembly of the red-tail catfish (Hemibagrus wyckioides).</title>
        <authorList>
            <person name="Shao F."/>
        </authorList>
    </citation>
    <scope>NUCLEOTIDE SEQUENCE [LARGE SCALE GENOMIC DNA]</scope>
    <source>
        <strain evidence="3">EC202008001</strain>
        <tissue evidence="3">Blood</tissue>
    </source>
</reference>
<protein>
    <recommendedName>
        <fullName evidence="2">UPAR/Ly6 domain-containing protein</fullName>
    </recommendedName>
</protein>
<evidence type="ECO:0000259" key="2">
    <source>
        <dbReference type="Pfam" id="PF00021"/>
    </source>
</evidence>
<gene>
    <name evidence="3" type="ORF">KOW79_012642</name>
</gene>
<name>A0A9D3NJD7_9TELE</name>
<feature type="signal peptide" evidence="1">
    <location>
        <begin position="1"/>
        <end position="20"/>
    </location>
</feature>
<feature type="chain" id="PRO_5039600041" description="UPAR/Ly6 domain-containing protein" evidence="1">
    <location>
        <begin position="21"/>
        <end position="134"/>
    </location>
</feature>
<evidence type="ECO:0000313" key="4">
    <source>
        <dbReference type="Proteomes" id="UP000824219"/>
    </source>
</evidence>
<accession>A0A9D3NJD7</accession>
<dbReference type="InterPro" id="IPR045860">
    <property type="entry name" value="Snake_toxin-like_sf"/>
</dbReference>
<proteinExistence type="predicted"/>
<dbReference type="Gene3D" id="2.10.60.10">
    <property type="entry name" value="CD59"/>
    <property type="match status" value="1"/>
</dbReference>
<dbReference type="OrthoDB" id="8953894at2759"/>
<dbReference type="Proteomes" id="UP000824219">
    <property type="component" value="Linkage Group LG14"/>
</dbReference>
<dbReference type="SUPFAM" id="SSF57302">
    <property type="entry name" value="Snake toxin-like"/>
    <property type="match status" value="1"/>
</dbReference>
<dbReference type="AlphaFoldDB" id="A0A9D3NJD7"/>
<dbReference type="InterPro" id="IPR016054">
    <property type="entry name" value="LY6_UPA_recep-like"/>
</dbReference>
<evidence type="ECO:0000313" key="3">
    <source>
        <dbReference type="EMBL" id="KAG7324626.1"/>
    </source>
</evidence>
<organism evidence="3 4">
    <name type="scientific">Hemibagrus wyckioides</name>
    <dbReference type="NCBI Taxonomy" id="337641"/>
    <lineage>
        <taxon>Eukaryota</taxon>
        <taxon>Metazoa</taxon>
        <taxon>Chordata</taxon>
        <taxon>Craniata</taxon>
        <taxon>Vertebrata</taxon>
        <taxon>Euteleostomi</taxon>
        <taxon>Actinopterygii</taxon>
        <taxon>Neopterygii</taxon>
        <taxon>Teleostei</taxon>
        <taxon>Ostariophysi</taxon>
        <taxon>Siluriformes</taxon>
        <taxon>Bagridae</taxon>
        <taxon>Hemibagrus</taxon>
    </lineage>
</organism>
<evidence type="ECO:0000256" key="1">
    <source>
        <dbReference type="SAM" id="SignalP"/>
    </source>
</evidence>
<comment type="caution">
    <text evidence="3">The sequence shown here is derived from an EMBL/GenBank/DDBJ whole genome shotgun (WGS) entry which is preliminary data.</text>
</comment>
<keyword evidence="4" id="KW-1185">Reference proteome</keyword>
<dbReference type="EMBL" id="JAHKSW010000014">
    <property type="protein sequence ID" value="KAG7324626.1"/>
    <property type="molecule type" value="Genomic_DNA"/>
</dbReference>
<feature type="domain" description="UPAR/Ly6" evidence="2">
    <location>
        <begin position="20"/>
        <end position="102"/>
    </location>
</feature>
<keyword evidence="1" id="KW-0732">Signal</keyword>
<dbReference type="Pfam" id="PF00021">
    <property type="entry name" value="UPAR_LY6"/>
    <property type="match status" value="1"/>
</dbReference>